<dbReference type="OrthoDB" id="529273at2759"/>
<sequence>MAPSIYVGFWGKAHVILISAINFLFSICLFQLRNWTTQGHLFHYVRHNLSTVTLYVQFTSAILASSNVYALRQSTNFSRRLAVARQWIPFENFVFWTLLTSGSLDFTLPAMFTALLCLGFGLQFTLAPLWAAAMIPSMTEHKCFLFTVGGKFSNESRPIWDSQFEMRWPRTVWNMFEYCHSVWRDESLYTNCPVPHLNGFLLRAGESSTGYGKAVPKFDNSGFTYKDRSYGAGSGVGIAPGITTTGLDEARVQEFSFTELGYKATVDFIRNSSSILYFINGPPTGKDYPHAYHIYGWLPNSCEGSLEETYPVTSWSENFENMTAWSALYNPDTKSNILSIAAGPGKYSVFNCTQCDIRFEPRAMQVQVNVTSRSFTVKPLHDVNITDPEPSGNHTAAVVRSLNLLSRMTGHLYVSEIGEVLLSSLNGLRARPNQSDNIEHLALTATSNFLTSLVDNILAAYSISQVYIAKDTYPIEIPNAFCEAIRLGSHTYIIATLVVNAAIFCYMIADLLLHQGWRNLPDWDMKKVQDLVYGVLHGGRVSNGNMIDHAENCKEKVLLERVVYDEVDGWEANRGGTWKLRFSRTPTVHGLLLDPQSEELS</sequence>
<keyword evidence="1" id="KW-1133">Transmembrane helix</keyword>
<protein>
    <submittedName>
        <fullName evidence="2">Uncharacterized protein</fullName>
    </submittedName>
</protein>
<dbReference type="EMBL" id="JAADJG010000523">
    <property type="protein sequence ID" value="KAF4445470.1"/>
    <property type="molecule type" value="Genomic_DNA"/>
</dbReference>
<comment type="caution">
    <text evidence="2">The sequence shown here is derived from an EMBL/GenBank/DDBJ whole genome shotgun (WGS) entry which is preliminary data.</text>
</comment>
<organism evidence="2 3">
    <name type="scientific">Fusarium austroafricanum</name>
    <dbReference type="NCBI Taxonomy" id="2364996"/>
    <lineage>
        <taxon>Eukaryota</taxon>
        <taxon>Fungi</taxon>
        <taxon>Dikarya</taxon>
        <taxon>Ascomycota</taxon>
        <taxon>Pezizomycotina</taxon>
        <taxon>Sordariomycetes</taxon>
        <taxon>Hypocreomycetidae</taxon>
        <taxon>Hypocreales</taxon>
        <taxon>Nectriaceae</taxon>
        <taxon>Fusarium</taxon>
        <taxon>Fusarium concolor species complex</taxon>
    </lineage>
</organism>
<feature type="transmembrane region" description="Helical" evidence="1">
    <location>
        <begin position="12"/>
        <end position="32"/>
    </location>
</feature>
<proteinExistence type="predicted"/>
<dbReference type="AlphaFoldDB" id="A0A8H4NRY1"/>
<evidence type="ECO:0000256" key="1">
    <source>
        <dbReference type="SAM" id="Phobius"/>
    </source>
</evidence>
<feature type="transmembrane region" description="Helical" evidence="1">
    <location>
        <begin position="52"/>
        <end position="71"/>
    </location>
</feature>
<keyword evidence="3" id="KW-1185">Reference proteome</keyword>
<keyword evidence="1" id="KW-0812">Transmembrane</keyword>
<evidence type="ECO:0000313" key="3">
    <source>
        <dbReference type="Proteomes" id="UP000605986"/>
    </source>
</evidence>
<evidence type="ECO:0000313" key="2">
    <source>
        <dbReference type="EMBL" id="KAF4445470.1"/>
    </source>
</evidence>
<accession>A0A8H4NRY1</accession>
<name>A0A8H4NRY1_9HYPO</name>
<keyword evidence="1" id="KW-0472">Membrane</keyword>
<gene>
    <name evidence="2" type="ORF">F53441_10812</name>
</gene>
<dbReference type="Proteomes" id="UP000605986">
    <property type="component" value="Unassembled WGS sequence"/>
</dbReference>
<reference evidence="2" key="1">
    <citation type="submission" date="2020-01" db="EMBL/GenBank/DDBJ databases">
        <title>Identification and distribution of gene clusters putatively required for synthesis of sphingolipid metabolism inhibitors in phylogenetically diverse species of the filamentous fungus Fusarium.</title>
        <authorList>
            <person name="Kim H.-S."/>
            <person name="Busman M."/>
            <person name="Brown D.W."/>
            <person name="Divon H."/>
            <person name="Uhlig S."/>
            <person name="Proctor R.H."/>
        </authorList>
    </citation>
    <scope>NUCLEOTIDE SEQUENCE</scope>
    <source>
        <strain evidence="2">NRRL 53441</strain>
    </source>
</reference>